<feature type="compositionally biased region" description="Basic residues" evidence="1">
    <location>
        <begin position="81"/>
        <end position="90"/>
    </location>
</feature>
<evidence type="ECO:0000313" key="3">
    <source>
        <dbReference type="Proteomes" id="UP001211907"/>
    </source>
</evidence>
<comment type="caution">
    <text evidence="2">The sequence shown here is derived from an EMBL/GenBank/DDBJ whole genome shotgun (WGS) entry which is preliminary data.</text>
</comment>
<sequence length="277" mass="29253">MSTIPQPANAGRWLYLPTAVADSIVSTAEGARADAAPSEYAASIGYSDFFVSELTSDSEDSETGVKLTLSQRRARHEDRRRSGRKAHGHANKWTPKSATTSIATAPTASAPSVPALTTQVGGISLQNRQEIYASPPRSPGGFHVPGTPEALLETLNVLSARISALLTVGQSADPTIRAQQTEGVSAALASAAFVLDSIDAEAGADAATLAGDSKEVRAEKLIVLGDRLRVAGEKMRDVNSLDGLGQTAGAKHAERQKDRRIDTVIRRVEREMKKASI</sequence>
<dbReference type="Proteomes" id="UP001211907">
    <property type="component" value="Unassembled WGS sequence"/>
</dbReference>
<accession>A0AAD5XMA4</accession>
<organism evidence="2 3">
    <name type="scientific">Physocladia obscura</name>
    <dbReference type="NCBI Taxonomy" id="109957"/>
    <lineage>
        <taxon>Eukaryota</taxon>
        <taxon>Fungi</taxon>
        <taxon>Fungi incertae sedis</taxon>
        <taxon>Chytridiomycota</taxon>
        <taxon>Chytridiomycota incertae sedis</taxon>
        <taxon>Chytridiomycetes</taxon>
        <taxon>Chytridiales</taxon>
        <taxon>Chytriomycetaceae</taxon>
        <taxon>Physocladia</taxon>
    </lineage>
</organism>
<name>A0AAD5XMA4_9FUNG</name>
<dbReference type="EMBL" id="JADGJH010000058">
    <property type="protein sequence ID" value="KAJ3140106.1"/>
    <property type="molecule type" value="Genomic_DNA"/>
</dbReference>
<reference evidence="2" key="1">
    <citation type="submission" date="2020-05" db="EMBL/GenBank/DDBJ databases">
        <title>Phylogenomic resolution of chytrid fungi.</title>
        <authorList>
            <person name="Stajich J.E."/>
            <person name="Amses K."/>
            <person name="Simmons R."/>
            <person name="Seto K."/>
            <person name="Myers J."/>
            <person name="Bonds A."/>
            <person name="Quandt C.A."/>
            <person name="Barry K."/>
            <person name="Liu P."/>
            <person name="Grigoriev I."/>
            <person name="Longcore J.E."/>
            <person name="James T.Y."/>
        </authorList>
    </citation>
    <scope>NUCLEOTIDE SEQUENCE</scope>
    <source>
        <strain evidence="2">JEL0513</strain>
    </source>
</reference>
<dbReference type="AlphaFoldDB" id="A0AAD5XMA4"/>
<protein>
    <submittedName>
        <fullName evidence="2">Uncharacterized protein</fullName>
    </submittedName>
</protein>
<evidence type="ECO:0000256" key="1">
    <source>
        <dbReference type="SAM" id="MobiDB-lite"/>
    </source>
</evidence>
<gene>
    <name evidence="2" type="ORF">HK100_010483</name>
</gene>
<keyword evidence="3" id="KW-1185">Reference proteome</keyword>
<proteinExistence type="predicted"/>
<evidence type="ECO:0000313" key="2">
    <source>
        <dbReference type="EMBL" id="KAJ3140106.1"/>
    </source>
</evidence>
<feature type="region of interest" description="Disordered" evidence="1">
    <location>
        <begin position="55"/>
        <end position="114"/>
    </location>
</feature>
<feature type="compositionally biased region" description="Low complexity" evidence="1">
    <location>
        <begin position="94"/>
        <end position="114"/>
    </location>
</feature>